<dbReference type="WBParaSite" id="HNAJ_0000531601-mRNA-1">
    <property type="protein sequence ID" value="HNAJ_0000531601-mRNA-1"/>
    <property type="gene ID" value="HNAJ_0000531601"/>
</dbReference>
<dbReference type="EMBL" id="UZAE01004407">
    <property type="protein sequence ID" value="VDO01174.1"/>
    <property type="molecule type" value="Genomic_DNA"/>
</dbReference>
<name>A0A0R3TE27_RODNA</name>
<evidence type="ECO:0000256" key="1">
    <source>
        <dbReference type="SAM" id="MobiDB-lite"/>
    </source>
</evidence>
<gene>
    <name evidence="2" type="ORF">HNAJ_LOCUS5314</name>
</gene>
<keyword evidence="3" id="KW-1185">Reference proteome</keyword>
<accession>A0A0R3TE27</accession>
<feature type="compositionally biased region" description="Polar residues" evidence="1">
    <location>
        <begin position="77"/>
        <end position="93"/>
    </location>
</feature>
<dbReference type="AlphaFoldDB" id="A0A0R3TE27"/>
<proteinExistence type="predicted"/>
<evidence type="ECO:0000313" key="4">
    <source>
        <dbReference type="WBParaSite" id="HNAJ_0000531601-mRNA-1"/>
    </source>
</evidence>
<evidence type="ECO:0000313" key="3">
    <source>
        <dbReference type="Proteomes" id="UP000278807"/>
    </source>
</evidence>
<reference evidence="2 3" key="2">
    <citation type="submission" date="2018-11" db="EMBL/GenBank/DDBJ databases">
        <authorList>
            <consortium name="Pathogen Informatics"/>
        </authorList>
    </citation>
    <scope>NUCLEOTIDE SEQUENCE [LARGE SCALE GENOMIC DNA]</scope>
</reference>
<dbReference type="Proteomes" id="UP000278807">
    <property type="component" value="Unassembled WGS sequence"/>
</dbReference>
<reference evidence="4" key="1">
    <citation type="submission" date="2017-02" db="UniProtKB">
        <authorList>
            <consortium name="WormBaseParasite"/>
        </authorList>
    </citation>
    <scope>IDENTIFICATION</scope>
</reference>
<feature type="region of interest" description="Disordered" evidence="1">
    <location>
        <begin position="77"/>
        <end position="110"/>
    </location>
</feature>
<sequence length="220" mass="24327">MNRPLVPLHVYTTAYHPYVSSPVELVHEQLKSAIRTSRLIDVGIIHKHLGIQVDCKEQSNQPIDATINTKMAVQHLQSKVESNDPQPPTTSIAGSGFADTNPPTPQPSPDSNIISMSSGRFIVISSDPKVAVFPPGSQIHLGDLRNHSFYTSENKSVRNVSGPYVFSTPTYDVEDNALRDRIVQVDGALLYRILIVDKITQNDLTNLIKLLISSEYCKPK</sequence>
<evidence type="ECO:0000313" key="2">
    <source>
        <dbReference type="EMBL" id="VDO01174.1"/>
    </source>
</evidence>
<protein>
    <submittedName>
        <fullName evidence="4">DNA-directed RNA polymerase</fullName>
    </submittedName>
</protein>
<organism evidence="4">
    <name type="scientific">Rodentolepis nana</name>
    <name type="common">Dwarf tapeworm</name>
    <name type="synonym">Hymenolepis nana</name>
    <dbReference type="NCBI Taxonomy" id="102285"/>
    <lineage>
        <taxon>Eukaryota</taxon>
        <taxon>Metazoa</taxon>
        <taxon>Spiralia</taxon>
        <taxon>Lophotrochozoa</taxon>
        <taxon>Platyhelminthes</taxon>
        <taxon>Cestoda</taxon>
        <taxon>Eucestoda</taxon>
        <taxon>Cyclophyllidea</taxon>
        <taxon>Hymenolepididae</taxon>
        <taxon>Rodentolepis</taxon>
    </lineage>
</organism>